<proteinExistence type="predicted"/>
<sequence>MSSKEDESSPSTPTDVDANEGLPTREPAQSTLIPSSLDGGTVWSTTPATLTRLGPPPADPLSVTGEFTISPATTLIFPSLGFFFFSKILGPLPDRKTLPKKADPGAAESSAEVLATASTSRGSRHSRNSFLPSSSGDGATSPGSPCFFVSDAR</sequence>
<comment type="caution">
    <text evidence="2">The sequence shown here is derived from an EMBL/GenBank/DDBJ whole genome shotgun (WGS) entry which is preliminary data.</text>
</comment>
<reference evidence="2 3" key="1">
    <citation type="submission" date="2016-03" db="EMBL/GenBank/DDBJ databases">
        <title>Trachymyrmex septentrionalis WGS genome.</title>
        <authorList>
            <person name="Nygaard S."/>
            <person name="Hu H."/>
            <person name="Boomsma J."/>
            <person name="Zhang G."/>
        </authorList>
    </citation>
    <scope>NUCLEOTIDE SEQUENCE [LARGE SCALE GENOMIC DNA]</scope>
    <source>
        <strain evidence="2">Tsep2-gDNA-1</strain>
        <tissue evidence="2">Whole body</tissue>
    </source>
</reference>
<protein>
    <submittedName>
        <fullName evidence="2">Uncharacterized protein</fullName>
    </submittedName>
</protein>
<feature type="compositionally biased region" description="Basic and acidic residues" evidence="1">
    <location>
        <begin position="94"/>
        <end position="103"/>
    </location>
</feature>
<feature type="region of interest" description="Disordered" evidence="1">
    <location>
        <begin position="94"/>
        <end position="153"/>
    </location>
</feature>
<keyword evidence="3" id="KW-1185">Reference proteome</keyword>
<dbReference type="EMBL" id="LKEZ01012219">
    <property type="protein sequence ID" value="KYN50731.1"/>
    <property type="molecule type" value="Genomic_DNA"/>
</dbReference>
<organism evidence="2 3">
    <name type="scientific">Trachymyrmex septentrionalis</name>
    <dbReference type="NCBI Taxonomy" id="34720"/>
    <lineage>
        <taxon>Eukaryota</taxon>
        <taxon>Metazoa</taxon>
        <taxon>Ecdysozoa</taxon>
        <taxon>Arthropoda</taxon>
        <taxon>Hexapoda</taxon>
        <taxon>Insecta</taxon>
        <taxon>Pterygota</taxon>
        <taxon>Neoptera</taxon>
        <taxon>Endopterygota</taxon>
        <taxon>Hymenoptera</taxon>
        <taxon>Apocrita</taxon>
        <taxon>Aculeata</taxon>
        <taxon>Formicoidea</taxon>
        <taxon>Formicidae</taxon>
        <taxon>Myrmicinae</taxon>
        <taxon>Trachymyrmex</taxon>
    </lineage>
</organism>
<evidence type="ECO:0000313" key="2">
    <source>
        <dbReference type="EMBL" id="KYN50731.1"/>
    </source>
</evidence>
<feature type="compositionally biased region" description="Polar residues" evidence="1">
    <location>
        <begin position="128"/>
        <end position="143"/>
    </location>
</feature>
<gene>
    <name evidence="2" type="ORF">ALC56_03652</name>
</gene>
<name>A0A151K407_9HYME</name>
<evidence type="ECO:0000313" key="3">
    <source>
        <dbReference type="Proteomes" id="UP000078541"/>
    </source>
</evidence>
<feature type="region of interest" description="Disordered" evidence="1">
    <location>
        <begin position="1"/>
        <end position="65"/>
    </location>
</feature>
<dbReference type="AlphaFoldDB" id="A0A151K407"/>
<evidence type="ECO:0000256" key="1">
    <source>
        <dbReference type="SAM" id="MobiDB-lite"/>
    </source>
</evidence>
<accession>A0A151K407</accession>
<dbReference type="Proteomes" id="UP000078541">
    <property type="component" value="Unassembled WGS sequence"/>
</dbReference>